<comment type="caution">
    <text evidence="2">The sequence shown here is derived from an EMBL/GenBank/DDBJ whole genome shotgun (WGS) entry which is preliminary data.</text>
</comment>
<name>A0AAE1YX40_9LAMI</name>
<dbReference type="Pfam" id="PF14111">
    <property type="entry name" value="DUF4283"/>
    <property type="match status" value="1"/>
</dbReference>
<dbReference type="EMBL" id="JACGWO010000001">
    <property type="protein sequence ID" value="KAK4437876.1"/>
    <property type="molecule type" value="Genomic_DNA"/>
</dbReference>
<reference evidence="2" key="1">
    <citation type="submission" date="2020-06" db="EMBL/GenBank/DDBJ databases">
        <authorList>
            <person name="Li T."/>
            <person name="Hu X."/>
            <person name="Zhang T."/>
            <person name="Song X."/>
            <person name="Zhang H."/>
            <person name="Dai N."/>
            <person name="Sheng W."/>
            <person name="Hou X."/>
            <person name="Wei L."/>
        </authorList>
    </citation>
    <scope>NUCLEOTIDE SEQUENCE</scope>
    <source>
        <strain evidence="2">3651</strain>
        <tissue evidence="2">Leaf</tissue>
    </source>
</reference>
<protein>
    <recommendedName>
        <fullName evidence="1">DUF4283 domain-containing protein</fullName>
    </recommendedName>
</protein>
<proteinExistence type="predicted"/>
<dbReference type="Proteomes" id="UP001293254">
    <property type="component" value="Unassembled WGS sequence"/>
</dbReference>
<evidence type="ECO:0000313" key="2">
    <source>
        <dbReference type="EMBL" id="KAK4437876.1"/>
    </source>
</evidence>
<keyword evidence="3" id="KW-1185">Reference proteome</keyword>
<dbReference type="InterPro" id="IPR025558">
    <property type="entry name" value="DUF4283"/>
</dbReference>
<evidence type="ECO:0000313" key="3">
    <source>
        <dbReference type="Proteomes" id="UP001293254"/>
    </source>
</evidence>
<accession>A0AAE1YX40</accession>
<sequence length="132" mass="15241">MDSHDLINSLIDKTSLIEFSDEEDPLVDEKTPLSHFPIIAKTICDKPNNPQIHPHQVVEFTINTQTNQIEQNTVAFLLEKEEDRTRILRNSPWCFRGNLIVLKPWLPEEALADVDLTKFQIWVQVSGLPVRL</sequence>
<feature type="domain" description="DUF4283" evidence="1">
    <location>
        <begin position="45"/>
        <end position="111"/>
    </location>
</feature>
<gene>
    <name evidence="2" type="ORF">Salat_0121600</name>
</gene>
<organism evidence="2 3">
    <name type="scientific">Sesamum alatum</name>
    <dbReference type="NCBI Taxonomy" id="300844"/>
    <lineage>
        <taxon>Eukaryota</taxon>
        <taxon>Viridiplantae</taxon>
        <taxon>Streptophyta</taxon>
        <taxon>Embryophyta</taxon>
        <taxon>Tracheophyta</taxon>
        <taxon>Spermatophyta</taxon>
        <taxon>Magnoliopsida</taxon>
        <taxon>eudicotyledons</taxon>
        <taxon>Gunneridae</taxon>
        <taxon>Pentapetalae</taxon>
        <taxon>asterids</taxon>
        <taxon>lamiids</taxon>
        <taxon>Lamiales</taxon>
        <taxon>Pedaliaceae</taxon>
        <taxon>Sesamum</taxon>
    </lineage>
</organism>
<dbReference type="AlphaFoldDB" id="A0AAE1YX40"/>
<reference evidence="2" key="2">
    <citation type="journal article" date="2024" name="Plant">
        <title>Genomic evolution and insights into agronomic trait innovations of Sesamum species.</title>
        <authorList>
            <person name="Miao H."/>
            <person name="Wang L."/>
            <person name="Qu L."/>
            <person name="Liu H."/>
            <person name="Sun Y."/>
            <person name="Le M."/>
            <person name="Wang Q."/>
            <person name="Wei S."/>
            <person name="Zheng Y."/>
            <person name="Lin W."/>
            <person name="Duan Y."/>
            <person name="Cao H."/>
            <person name="Xiong S."/>
            <person name="Wang X."/>
            <person name="Wei L."/>
            <person name="Li C."/>
            <person name="Ma Q."/>
            <person name="Ju M."/>
            <person name="Zhao R."/>
            <person name="Li G."/>
            <person name="Mu C."/>
            <person name="Tian Q."/>
            <person name="Mei H."/>
            <person name="Zhang T."/>
            <person name="Gao T."/>
            <person name="Zhang H."/>
        </authorList>
    </citation>
    <scope>NUCLEOTIDE SEQUENCE</scope>
    <source>
        <strain evidence="2">3651</strain>
    </source>
</reference>
<evidence type="ECO:0000259" key="1">
    <source>
        <dbReference type="Pfam" id="PF14111"/>
    </source>
</evidence>